<dbReference type="GO" id="GO:0005737">
    <property type="term" value="C:cytoplasm"/>
    <property type="evidence" value="ECO:0007669"/>
    <property type="project" value="TreeGrafter"/>
</dbReference>
<dbReference type="InterPro" id="IPR050931">
    <property type="entry name" value="Mito_Protein_Transport_Metaxin"/>
</dbReference>
<evidence type="ECO:0000259" key="1">
    <source>
        <dbReference type="Pfam" id="PF17172"/>
    </source>
</evidence>
<name>A0A7R9IYV8_TIMCA</name>
<dbReference type="InterPro" id="IPR012336">
    <property type="entry name" value="Thioredoxin-like_fold"/>
</dbReference>
<organism evidence="2">
    <name type="scientific">Timema californicum</name>
    <name type="common">California timema</name>
    <name type="synonym">Walking stick</name>
    <dbReference type="NCBI Taxonomy" id="61474"/>
    <lineage>
        <taxon>Eukaryota</taxon>
        <taxon>Metazoa</taxon>
        <taxon>Ecdysozoa</taxon>
        <taxon>Arthropoda</taxon>
        <taxon>Hexapoda</taxon>
        <taxon>Insecta</taxon>
        <taxon>Pterygota</taxon>
        <taxon>Neoptera</taxon>
        <taxon>Polyneoptera</taxon>
        <taxon>Phasmatodea</taxon>
        <taxon>Timematodea</taxon>
        <taxon>Timematoidea</taxon>
        <taxon>Timematidae</taxon>
        <taxon>Timema</taxon>
    </lineage>
</organism>
<protein>
    <submittedName>
        <fullName evidence="2">(California timema) hypothetical protein</fullName>
    </submittedName>
</protein>
<evidence type="ECO:0000313" key="2">
    <source>
        <dbReference type="EMBL" id="CAD7569283.1"/>
    </source>
</evidence>
<accession>A0A7R9IYV8</accession>
<sequence>MAILSPLSVSLPLPRLSVTPQIRIFILAEQKNVDARGGITPGGIKRLYERCPSVQMTTSALGLIPHLSVECLSTVSGLSGLRGYTQYGNIISEENYRSSEEKLYLRSLSLLTVAKSPRSVMSAGGVLGLTTRKRVCDNGVPQHTLVAPWSKASLSYQIRLPKTGRLGVRFRPRALKEVDREPDALDRAAPMCVQERTNQTGVRILCVRRCRSVPPQDGSTSGCLFLGVGSIQCEGNVDHKMKFRSKKGQLPFVELNGEEIADSAIILKELGQRYDKDLDAGLTNDQKNMAHAMISMIENHLIWY</sequence>
<gene>
    <name evidence="2" type="ORF">TCMB3V08_LOCUS2027</name>
</gene>
<dbReference type="AlphaFoldDB" id="A0A7R9IYV8"/>
<dbReference type="PANTHER" id="PTHR12289:SF41">
    <property type="entry name" value="FAILED AXON CONNECTIONS-RELATED"/>
    <property type="match status" value="1"/>
</dbReference>
<feature type="domain" description="Thioredoxin-like fold" evidence="1">
    <location>
        <begin position="238"/>
        <end position="304"/>
    </location>
</feature>
<proteinExistence type="predicted"/>
<dbReference type="PANTHER" id="PTHR12289">
    <property type="entry name" value="METAXIN RELATED"/>
    <property type="match status" value="1"/>
</dbReference>
<dbReference type="Pfam" id="PF17172">
    <property type="entry name" value="GST_N_4"/>
    <property type="match status" value="1"/>
</dbReference>
<reference evidence="2" key="1">
    <citation type="submission" date="2020-11" db="EMBL/GenBank/DDBJ databases">
        <authorList>
            <person name="Tran Van P."/>
        </authorList>
    </citation>
    <scope>NUCLEOTIDE SEQUENCE</scope>
</reference>
<dbReference type="EMBL" id="OE179621">
    <property type="protein sequence ID" value="CAD7569283.1"/>
    <property type="molecule type" value="Genomic_DNA"/>
</dbReference>